<feature type="chain" id="PRO_5010362180" evidence="2">
    <location>
        <begin position="25"/>
        <end position="524"/>
    </location>
</feature>
<organism evidence="4 5">
    <name type="scientific">Symbiodinium microadriaticum</name>
    <name type="common">Dinoflagellate</name>
    <name type="synonym">Zooxanthella microadriatica</name>
    <dbReference type="NCBI Taxonomy" id="2951"/>
    <lineage>
        <taxon>Eukaryota</taxon>
        <taxon>Sar</taxon>
        <taxon>Alveolata</taxon>
        <taxon>Dinophyceae</taxon>
        <taxon>Suessiales</taxon>
        <taxon>Symbiodiniaceae</taxon>
        <taxon>Symbiodinium</taxon>
    </lineage>
</organism>
<dbReference type="OrthoDB" id="440491at2759"/>
<evidence type="ECO:0000259" key="3">
    <source>
        <dbReference type="Pfam" id="PF04577"/>
    </source>
</evidence>
<feature type="region of interest" description="Disordered" evidence="1">
    <location>
        <begin position="45"/>
        <end position="93"/>
    </location>
</feature>
<dbReference type="Proteomes" id="UP000186817">
    <property type="component" value="Unassembled WGS sequence"/>
</dbReference>
<comment type="caution">
    <text evidence="4">The sequence shown here is derived from an EMBL/GenBank/DDBJ whole genome shotgun (WGS) entry which is preliminary data.</text>
</comment>
<dbReference type="Pfam" id="PF04577">
    <property type="entry name" value="Glyco_transf_61"/>
    <property type="match status" value="1"/>
</dbReference>
<evidence type="ECO:0000313" key="4">
    <source>
        <dbReference type="EMBL" id="OLP99872.1"/>
    </source>
</evidence>
<accession>A0A1Q9DXH2</accession>
<evidence type="ECO:0000313" key="5">
    <source>
        <dbReference type="Proteomes" id="UP000186817"/>
    </source>
</evidence>
<evidence type="ECO:0000256" key="2">
    <source>
        <dbReference type="SAM" id="SignalP"/>
    </source>
</evidence>
<keyword evidence="2" id="KW-0732">Signal</keyword>
<keyword evidence="4" id="KW-0808">Transferase</keyword>
<proteinExistence type="predicted"/>
<protein>
    <submittedName>
        <fullName evidence="4">EGF domain-specific O-linked N-acetylglucosamine transferase</fullName>
    </submittedName>
</protein>
<evidence type="ECO:0000256" key="1">
    <source>
        <dbReference type="SAM" id="MobiDB-lite"/>
    </source>
</evidence>
<feature type="domain" description="Glycosyltransferase 61 catalytic" evidence="3">
    <location>
        <begin position="373"/>
        <end position="463"/>
    </location>
</feature>
<gene>
    <name evidence="4" type="primary">EOGT</name>
    <name evidence="4" type="ORF">AK812_SmicGene17505</name>
</gene>
<feature type="compositionally biased region" description="Acidic residues" evidence="1">
    <location>
        <begin position="69"/>
        <end position="80"/>
    </location>
</feature>
<dbReference type="GO" id="GO:0016757">
    <property type="term" value="F:glycosyltransferase activity"/>
    <property type="evidence" value="ECO:0007669"/>
    <property type="project" value="InterPro"/>
</dbReference>
<keyword evidence="5" id="KW-1185">Reference proteome</keyword>
<dbReference type="EMBL" id="LSRX01000347">
    <property type="protein sequence ID" value="OLP99872.1"/>
    <property type="molecule type" value="Genomic_DNA"/>
</dbReference>
<feature type="signal peptide" evidence="2">
    <location>
        <begin position="1"/>
        <end position="24"/>
    </location>
</feature>
<sequence>MAFRQIMNPYYVFLSWILSQLAAAQDETCSLAVSRKSVSKYAHLAKEKRMPHSRGKQVGSPVDSIADSAEVEEEEAADATEMDHLPDARSYGDSTHEAHTFHFGIRLDPWHLARSGRDEQEADPDIILLREAVSAELEQIQDVQDMSGISLAIQRAATNVFPGTKNACRGKGMKMLLPAAGSKEPLKLYGKEGGCSWKLQHLQLDFFLWPGRQMELALQDGSTQLACDEDTGSMPLLLFNDEPSFWNPFISQAQLLMGYVSLAALDLDPKGLRMVLAVDREAIPVSTAPLLPLLEGLFSRAAPSIQRKDKPQLICSENVIVPTGGRNGFVRKNAGRDDPWAAKCRGSPLVRGYGEFVKESFNVTTEMPVISTWRVALLARKANKDHEGKPFNRDMTNSDAVADGLKASNLTAEQAQLLGVSVLQMESLSIADQIRAIANTDLLISAHSAALSWMMAMPPCAQVLEICASGNFQFINYAKLAGVEHHCAGPHIAWGTKGFTAPVADMVKEAQDAKQRRDKCLQEL</sequence>
<dbReference type="InterPro" id="IPR049625">
    <property type="entry name" value="Glyco_transf_61_cat"/>
</dbReference>
<name>A0A1Q9DXH2_SYMMI</name>
<dbReference type="AlphaFoldDB" id="A0A1Q9DXH2"/>
<reference evidence="4 5" key="1">
    <citation type="submission" date="2016-02" db="EMBL/GenBank/DDBJ databases">
        <title>Genome analysis of coral dinoflagellate symbionts highlights evolutionary adaptations to a symbiotic lifestyle.</title>
        <authorList>
            <person name="Aranda M."/>
            <person name="Li Y."/>
            <person name="Liew Y.J."/>
            <person name="Baumgarten S."/>
            <person name="Simakov O."/>
            <person name="Wilson M."/>
            <person name="Piel J."/>
            <person name="Ashoor H."/>
            <person name="Bougouffa S."/>
            <person name="Bajic V.B."/>
            <person name="Ryu T."/>
            <person name="Ravasi T."/>
            <person name="Bayer T."/>
            <person name="Micklem G."/>
            <person name="Kim H."/>
            <person name="Bhak J."/>
            <person name="Lajeunesse T.C."/>
            <person name="Voolstra C.R."/>
        </authorList>
    </citation>
    <scope>NUCLEOTIDE SEQUENCE [LARGE SCALE GENOMIC DNA]</scope>
    <source>
        <strain evidence="4 5">CCMP2467</strain>
    </source>
</reference>